<evidence type="ECO:0000256" key="2">
    <source>
        <dbReference type="ARBA" id="ARBA00022630"/>
    </source>
</evidence>
<dbReference type="Gene3D" id="3.30.465.10">
    <property type="match status" value="1"/>
</dbReference>
<comment type="cofactor">
    <cofactor evidence="1">
        <name>FAD</name>
        <dbReference type="ChEBI" id="CHEBI:57692"/>
    </cofactor>
</comment>
<dbReference type="InterPro" id="IPR016164">
    <property type="entry name" value="FAD-linked_Oxase-like_C"/>
</dbReference>
<keyword evidence="2" id="KW-0285">Flavoprotein</keyword>
<evidence type="ECO:0000256" key="3">
    <source>
        <dbReference type="ARBA" id="ARBA00022827"/>
    </source>
</evidence>
<dbReference type="GO" id="GO:0071949">
    <property type="term" value="F:FAD binding"/>
    <property type="evidence" value="ECO:0007669"/>
    <property type="project" value="InterPro"/>
</dbReference>
<evidence type="ECO:0000256" key="4">
    <source>
        <dbReference type="ARBA" id="ARBA00023002"/>
    </source>
</evidence>
<dbReference type="InterPro" id="IPR016169">
    <property type="entry name" value="FAD-bd_PCMH_sub2"/>
</dbReference>
<dbReference type="InterPro" id="IPR006094">
    <property type="entry name" value="Oxid_FAD_bind_N"/>
</dbReference>
<proteinExistence type="predicted"/>
<feature type="domain" description="FAD-binding PCMH-type" evidence="5">
    <location>
        <begin position="45"/>
        <end position="227"/>
    </location>
</feature>
<dbReference type="PANTHER" id="PTHR42934">
    <property type="entry name" value="GLYCOLATE OXIDASE SUBUNIT GLCD"/>
    <property type="match status" value="1"/>
</dbReference>
<dbReference type="GO" id="GO:0016491">
    <property type="term" value="F:oxidoreductase activity"/>
    <property type="evidence" value="ECO:0007669"/>
    <property type="project" value="UniProtKB-KW"/>
</dbReference>
<dbReference type="Gene3D" id="1.10.45.10">
    <property type="entry name" value="Vanillyl-alcohol Oxidase, Chain A, domain 4"/>
    <property type="match status" value="1"/>
</dbReference>
<evidence type="ECO:0000313" key="6">
    <source>
        <dbReference type="EMBL" id="KAE8126945.1"/>
    </source>
</evidence>
<dbReference type="InterPro" id="IPR004113">
    <property type="entry name" value="FAD-bd_oxidored_4_C"/>
</dbReference>
<dbReference type="PROSITE" id="PS51387">
    <property type="entry name" value="FAD_PCMH"/>
    <property type="match status" value="1"/>
</dbReference>
<accession>A0A5N6S728</accession>
<dbReference type="Pfam" id="PF02913">
    <property type="entry name" value="FAD-oxidase_C"/>
    <property type="match status" value="1"/>
</dbReference>
<dbReference type="EMBL" id="QDAG01000010">
    <property type="protein sequence ID" value="KAE8126945.1"/>
    <property type="molecule type" value="Genomic_DNA"/>
</dbReference>
<dbReference type="SUPFAM" id="SSF55103">
    <property type="entry name" value="FAD-linked oxidases, C-terminal domain"/>
    <property type="match status" value="1"/>
</dbReference>
<evidence type="ECO:0000256" key="1">
    <source>
        <dbReference type="ARBA" id="ARBA00001974"/>
    </source>
</evidence>
<dbReference type="InterPro" id="IPR036318">
    <property type="entry name" value="FAD-bd_PCMH-like_sf"/>
</dbReference>
<dbReference type="InterPro" id="IPR016171">
    <property type="entry name" value="Vanillyl_alc_oxidase_C-sub2"/>
</dbReference>
<dbReference type="InterPro" id="IPR051914">
    <property type="entry name" value="FAD-linked_OxidoTrans_Type4"/>
</dbReference>
<dbReference type="SUPFAM" id="SSF56176">
    <property type="entry name" value="FAD-binding/transporter-associated domain-like"/>
    <property type="match status" value="1"/>
</dbReference>
<dbReference type="AlphaFoldDB" id="A0A5N6S728"/>
<reference evidence="6 7" key="1">
    <citation type="submission" date="2018-04" db="EMBL/GenBank/DDBJ databases">
        <authorList>
            <person name="Eckel V.P."/>
            <person name="Vogel R.F."/>
        </authorList>
    </citation>
    <scope>NUCLEOTIDE SEQUENCE [LARGE SCALE GENOMIC DNA]</scope>
    <source>
        <strain evidence="7">TMW 2.1764</strain>
    </source>
</reference>
<dbReference type="Pfam" id="PF01565">
    <property type="entry name" value="FAD_binding_4"/>
    <property type="match status" value="1"/>
</dbReference>
<gene>
    <name evidence="6" type="ORF">DDE84_09805</name>
</gene>
<organism evidence="6 7">
    <name type="scientific">Bifidobacterium tibiigranuli</name>
    <dbReference type="NCBI Taxonomy" id="2172043"/>
    <lineage>
        <taxon>Bacteria</taxon>
        <taxon>Bacillati</taxon>
        <taxon>Actinomycetota</taxon>
        <taxon>Actinomycetes</taxon>
        <taxon>Bifidobacteriales</taxon>
        <taxon>Bifidobacteriaceae</taxon>
        <taxon>Bifidobacterium</taxon>
    </lineage>
</organism>
<protein>
    <submittedName>
        <fullName evidence="6">FAD-binding protein</fullName>
    </submittedName>
</protein>
<dbReference type="PANTHER" id="PTHR42934:SF2">
    <property type="entry name" value="GLYCOLATE OXIDASE SUBUNIT GLCD"/>
    <property type="match status" value="1"/>
</dbReference>
<comment type="caution">
    <text evidence="6">The sequence shown here is derived from an EMBL/GenBank/DDBJ whole genome shotgun (WGS) entry which is preliminary data.</text>
</comment>
<dbReference type="InterPro" id="IPR016166">
    <property type="entry name" value="FAD-bd_PCMH"/>
</dbReference>
<keyword evidence="3" id="KW-0274">FAD</keyword>
<keyword evidence="7" id="KW-1185">Reference proteome</keyword>
<dbReference type="Gene3D" id="3.30.70.2740">
    <property type="match status" value="1"/>
</dbReference>
<dbReference type="Proteomes" id="UP000325415">
    <property type="component" value="Unassembled WGS sequence"/>
</dbReference>
<name>A0A5N6S728_9BIFI</name>
<keyword evidence="4" id="KW-0560">Oxidoreductase</keyword>
<evidence type="ECO:0000259" key="5">
    <source>
        <dbReference type="PROSITE" id="PS51387"/>
    </source>
</evidence>
<evidence type="ECO:0000313" key="7">
    <source>
        <dbReference type="Proteomes" id="UP000325415"/>
    </source>
</evidence>
<sequence>MCMAAAVTETIIDKALLEIRNALQDEDIETDPSATAPYAEDKSAFSGDARLIAAVLLPETTAEVQSILRVCNTYRIPVTTRGSGTGLVGGAIPVRQGFVLSTERLNTIRKIDPIGMTARVQAGVITDAISDAASQYGLFYAPDPASSAVSSIGGNIATNAGGLHCVKYGVTRDNVLSLQVVLADGSVIETGKGVIKNVAGLDLTGLFVGSEGLLGVVTEATVRLRSIPAEIKTVGAVFSGIQAACSAINGLFEHNVAPAVLELMEVPQLLAAQPKYARFAVEGAMVLVQIDGSDIDSEIERVTSLLRDSQGIIIDARDAQGDNVDLLNLRKSRPRLPREAIRTHGDVAVPRSAESTMFGTVIAIARQEGLSYTAIAHAGDGNIHTRFFQIPASEAESSDISERVKRAQSRLFEAALAVGGTLTGEHGVGLELAARLPRQLGEANMKLQRGIKQVFDPDNILNPGKWLDAEDGKKD</sequence>